<name>A0A1M6H3L3_9CLOT</name>
<sequence>MSTINKKSRTPLYLQLMNVLIDKIQSSMDENEQLPSEREICDFYDVSRSTVRQALDELEKEGYIYKVQGKGTFVSPKRLDQDLAQFYSFTEEMKKLGKNPISEVIGFEIIEAVGKIKENLNVNTNDLIFKITRIRKANDIPMLYEISYLPYERFDGLNKLDLETKAMYDIFKNKFNVSIAMAEESFEPIITSKLESYYLGVTEGTPSLKIERLTYERDKVIEYTVSVARGDKFKYKVTLNNKK</sequence>
<dbReference type="Gene3D" id="3.40.1410.10">
    <property type="entry name" value="Chorismate lyase-like"/>
    <property type="match status" value="1"/>
</dbReference>
<dbReference type="PROSITE" id="PS50949">
    <property type="entry name" value="HTH_GNTR"/>
    <property type="match status" value="1"/>
</dbReference>
<accession>A0A1M6H3L3</accession>
<dbReference type="OrthoDB" id="46236at2"/>
<organism evidence="5 6">
    <name type="scientific">Clostridium cavendishii DSM 21758</name>
    <dbReference type="NCBI Taxonomy" id="1121302"/>
    <lineage>
        <taxon>Bacteria</taxon>
        <taxon>Bacillati</taxon>
        <taxon>Bacillota</taxon>
        <taxon>Clostridia</taxon>
        <taxon>Eubacteriales</taxon>
        <taxon>Clostridiaceae</taxon>
        <taxon>Clostridium</taxon>
    </lineage>
</organism>
<keyword evidence="1" id="KW-0805">Transcription regulation</keyword>
<dbReference type="GO" id="GO:0003677">
    <property type="term" value="F:DNA binding"/>
    <property type="evidence" value="ECO:0007669"/>
    <property type="project" value="UniProtKB-KW"/>
</dbReference>
<evidence type="ECO:0000313" key="6">
    <source>
        <dbReference type="Proteomes" id="UP000184310"/>
    </source>
</evidence>
<dbReference type="InterPro" id="IPR050679">
    <property type="entry name" value="Bact_HTH_transcr_reg"/>
</dbReference>
<dbReference type="PANTHER" id="PTHR44846:SF1">
    <property type="entry name" value="MANNOSYL-D-GLYCERATE TRANSPORT_METABOLISM SYSTEM REPRESSOR MNGR-RELATED"/>
    <property type="match status" value="1"/>
</dbReference>
<dbReference type="SMART" id="SM00345">
    <property type="entry name" value="HTH_GNTR"/>
    <property type="match status" value="1"/>
</dbReference>
<dbReference type="InterPro" id="IPR000524">
    <property type="entry name" value="Tscrpt_reg_HTH_GntR"/>
</dbReference>
<dbReference type="InterPro" id="IPR011663">
    <property type="entry name" value="UTRA"/>
</dbReference>
<dbReference type="SMART" id="SM00866">
    <property type="entry name" value="UTRA"/>
    <property type="match status" value="1"/>
</dbReference>
<evidence type="ECO:0000259" key="4">
    <source>
        <dbReference type="PROSITE" id="PS50949"/>
    </source>
</evidence>
<dbReference type="SUPFAM" id="SSF64288">
    <property type="entry name" value="Chorismate lyase-like"/>
    <property type="match status" value="1"/>
</dbReference>
<dbReference type="CDD" id="cd07377">
    <property type="entry name" value="WHTH_GntR"/>
    <property type="match status" value="1"/>
</dbReference>
<dbReference type="Pfam" id="PF07702">
    <property type="entry name" value="UTRA"/>
    <property type="match status" value="1"/>
</dbReference>
<dbReference type="InterPro" id="IPR028978">
    <property type="entry name" value="Chorismate_lyase_/UTRA_dom_sf"/>
</dbReference>
<dbReference type="EMBL" id="FQZB01000006">
    <property type="protein sequence ID" value="SHJ16774.1"/>
    <property type="molecule type" value="Genomic_DNA"/>
</dbReference>
<dbReference type="InterPro" id="IPR036390">
    <property type="entry name" value="WH_DNA-bd_sf"/>
</dbReference>
<dbReference type="Gene3D" id="1.10.10.10">
    <property type="entry name" value="Winged helix-like DNA-binding domain superfamily/Winged helix DNA-binding domain"/>
    <property type="match status" value="1"/>
</dbReference>
<dbReference type="RefSeq" id="WP_072986027.1">
    <property type="nucleotide sequence ID" value="NZ_FQZB01000006.1"/>
</dbReference>
<evidence type="ECO:0000256" key="2">
    <source>
        <dbReference type="ARBA" id="ARBA00023125"/>
    </source>
</evidence>
<dbReference type="PANTHER" id="PTHR44846">
    <property type="entry name" value="MANNOSYL-D-GLYCERATE TRANSPORT/METABOLISM SYSTEM REPRESSOR MNGR-RELATED"/>
    <property type="match status" value="1"/>
</dbReference>
<dbReference type="GO" id="GO:0003700">
    <property type="term" value="F:DNA-binding transcription factor activity"/>
    <property type="evidence" value="ECO:0007669"/>
    <property type="project" value="InterPro"/>
</dbReference>
<protein>
    <submittedName>
        <fullName evidence="5">GntR family transcriptional regulator</fullName>
    </submittedName>
</protein>
<proteinExistence type="predicted"/>
<dbReference type="STRING" id="1121302.SAMN02745163_01472"/>
<evidence type="ECO:0000256" key="1">
    <source>
        <dbReference type="ARBA" id="ARBA00023015"/>
    </source>
</evidence>
<dbReference type="Proteomes" id="UP000184310">
    <property type="component" value="Unassembled WGS sequence"/>
</dbReference>
<dbReference type="GO" id="GO:0045892">
    <property type="term" value="P:negative regulation of DNA-templated transcription"/>
    <property type="evidence" value="ECO:0007669"/>
    <property type="project" value="TreeGrafter"/>
</dbReference>
<evidence type="ECO:0000313" key="5">
    <source>
        <dbReference type="EMBL" id="SHJ16774.1"/>
    </source>
</evidence>
<dbReference type="Pfam" id="PF00392">
    <property type="entry name" value="GntR"/>
    <property type="match status" value="1"/>
</dbReference>
<evidence type="ECO:0000256" key="3">
    <source>
        <dbReference type="ARBA" id="ARBA00023163"/>
    </source>
</evidence>
<dbReference type="SUPFAM" id="SSF46785">
    <property type="entry name" value="Winged helix' DNA-binding domain"/>
    <property type="match status" value="1"/>
</dbReference>
<keyword evidence="2" id="KW-0238">DNA-binding</keyword>
<feature type="domain" description="HTH gntR-type" evidence="4">
    <location>
        <begin position="10"/>
        <end position="77"/>
    </location>
</feature>
<keyword evidence="6" id="KW-1185">Reference proteome</keyword>
<reference evidence="5 6" key="1">
    <citation type="submission" date="2016-11" db="EMBL/GenBank/DDBJ databases">
        <authorList>
            <person name="Jaros S."/>
            <person name="Januszkiewicz K."/>
            <person name="Wedrychowicz H."/>
        </authorList>
    </citation>
    <scope>NUCLEOTIDE SEQUENCE [LARGE SCALE GENOMIC DNA]</scope>
    <source>
        <strain evidence="5 6">DSM 21758</strain>
    </source>
</reference>
<dbReference type="AlphaFoldDB" id="A0A1M6H3L3"/>
<keyword evidence="3" id="KW-0804">Transcription</keyword>
<dbReference type="PRINTS" id="PR00035">
    <property type="entry name" value="HTHGNTR"/>
</dbReference>
<dbReference type="InterPro" id="IPR036388">
    <property type="entry name" value="WH-like_DNA-bd_sf"/>
</dbReference>
<gene>
    <name evidence="5" type="ORF">SAMN02745163_01472</name>
</gene>